<evidence type="ECO:0000313" key="1">
    <source>
        <dbReference type="EMBL" id="OBU06018.1"/>
    </source>
</evidence>
<evidence type="ECO:0000313" key="4">
    <source>
        <dbReference type="Proteomes" id="UP000092377"/>
    </source>
</evidence>
<evidence type="ECO:0000313" key="2">
    <source>
        <dbReference type="EMBL" id="OBU06330.1"/>
    </source>
</evidence>
<protein>
    <submittedName>
        <fullName evidence="1">Histidine biosynthesis protein</fullName>
    </submittedName>
</protein>
<comment type="caution">
    <text evidence="1">The sequence shown here is derived from an EMBL/GenBank/DDBJ whole genome shotgun (WGS) entry which is preliminary data.</text>
</comment>
<gene>
    <name evidence="1" type="ORF">AYY17_06755</name>
    <name evidence="2" type="ORF">AYY18_07575</name>
</gene>
<organism evidence="1 3">
    <name type="scientific">Morganella psychrotolerans</name>
    <dbReference type="NCBI Taxonomy" id="368603"/>
    <lineage>
        <taxon>Bacteria</taxon>
        <taxon>Pseudomonadati</taxon>
        <taxon>Pseudomonadota</taxon>
        <taxon>Gammaproteobacteria</taxon>
        <taxon>Enterobacterales</taxon>
        <taxon>Morganellaceae</taxon>
        <taxon>Morganella</taxon>
    </lineage>
</organism>
<dbReference type="Gene3D" id="3.20.20.70">
    <property type="entry name" value="Aldolase class I"/>
    <property type="match status" value="1"/>
</dbReference>
<name>A0A1B8HAA5_9GAMM</name>
<sequence>MFIGDMNKKREQAMVKVRNAIALHNGQTLLSTGITGDDARLAKAVCDAGVKMLEPNHPALALARGHRGVNNMHAAEQIRHEISTTQMAEAVNGIRNVIPDDVFITVGIAGGFTETIPVPVTEDDILQIARAGADGLHTHKSTFEDLADIVNLAHRFGLTVDAYIGHPDDLHTFGIPAETPEDVARVAKKMEAIGVDMIGLMTGMSYEGVGAGEIPEQIKARLKALVGAVSVPTLAEGGINVANAKAFKETGVHILVVGTAIDNVVCQAAAQVTQSFIHHN</sequence>
<dbReference type="Proteomes" id="UP000092247">
    <property type="component" value="Unassembled WGS sequence"/>
</dbReference>
<proteinExistence type="predicted"/>
<dbReference type="OrthoDB" id="6588821at2"/>
<accession>A0A1B8HAA5</accession>
<keyword evidence="4" id="KW-1185">Reference proteome</keyword>
<reference evidence="4" key="2">
    <citation type="submission" date="2016-06" db="EMBL/GenBank/DDBJ databases">
        <authorList>
            <person name="Butler K."/>
        </authorList>
    </citation>
    <scope>NUCLEOTIDE SEQUENCE [LARGE SCALE GENOMIC DNA]</scope>
    <source>
        <strain evidence="4">GCSL-Mp20</strain>
    </source>
</reference>
<dbReference type="EMBL" id="LZEY01000034">
    <property type="protein sequence ID" value="OBU06330.1"/>
    <property type="molecule type" value="Genomic_DNA"/>
</dbReference>
<dbReference type="Proteomes" id="UP000092377">
    <property type="component" value="Unassembled WGS sequence"/>
</dbReference>
<dbReference type="EMBL" id="LZEX01000023">
    <property type="protein sequence ID" value="OBU06018.1"/>
    <property type="molecule type" value="Genomic_DNA"/>
</dbReference>
<dbReference type="SUPFAM" id="SSF51366">
    <property type="entry name" value="Ribulose-phoshate binding barrel"/>
    <property type="match status" value="1"/>
</dbReference>
<evidence type="ECO:0000313" key="3">
    <source>
        <dbReference type="Proteomes" id="UP000092247"/>
    </source>
</evidence>
<dbReference type="AlphaFoldDB" id="A0A1B8HAA5"/>
<dbReference type="RefSeq" id="WP_067403974.1">
    <property type="nucleotide sequence ID" value="NZ_CBCPID010000009.1"/>
</dbReference>
<reference evidence="1 3" key="1">
    <citation type="submission" date="2016-06" db="EMBL/GenBank/DDBJ databases">
        <authorList>
            <person name="Kjaerup R.B."/>
            <person name="Dalgaard T.S."/>
            <person name="Juul-Madsen H.R."/>
        </authorList>
    </citation>
    <scope>NUCLEOTIDE SEQUENCE [LARGE SCALE GENOMIC DNA]</scope>
    <source>
        <strain evidence="2">GCSL-Mp20</strain>
        <strain evidence="1 3">GCSL-Mp3</strain>
    </source>
</reference>
<dbReference type="InterPro" id="IPR011060">
    <property type="entry name" value="RibuloseP-bd_barrel"/>
</dbReference>
<dbReference type="STRING" id="368603.AYY16_11640"/>
<dbReference type="InterPro" id="IPR013785">
    <property type="entry name" value="Aldolase_TIM"/>
</dbReference>